<dbReference type="SUPFAM" id="SSF53756">
    <property type="entry name" value="UDP-Glycosyltransferase/glycogen phosphorylase"/>
    <property type="match status" value="1"/>
</dbReference>
<dbReference type="RefSeq" id="WP_340334836.1">
    <property type="nucleotide sequence ID" value="NZ_JBBKZS010000003.1"/>
</dbReference>
<accession>A0ABU8X520</accession>
<dbReference type="Proteomes" id="UP001367030">
    <property type="component" value="Unassembled WGS sequence"/>
</dbReference>
<evidence type="ECO:0000313" key="1">
    <source>
        <dbReference type="EMBL" id="MEJ8854744.1"/>
    </source>
</evidence>
<keyword evidence="2" id="KW-1185">Reference proteome</keyword>
<dbReference type="Pfam" id="PF13692">
    <property type="entry name" value="Glyco_trans_1_4"/>
    <property type="match status" value="1"/>
</dbReference>
<protein>
    <submittedName>
        <fullName evidence="1">Glycosyltransferase family 4 protein</fullName>
    </submittedName>
</protein>
<evidence type="ECO:0000313" key="2">
    <source>
        <dbReference type="Proteomes" id="UP001367030"/>
    </source>
</evidence>
<proteinExistence type="predicted"/>
<name>A0ABU8X520_9BURK</name>
<reference evidence="1 2" key="1">
    <citation type="submission" date="2024-03" db="EMBL/GenBank/DDBJ databases">
        <title>Novel species of the genus Variovorax.</title>
        <authorList>
            <person name="Liu Q."/>
            <person name="Xin Y.-H."/>
        </authorList>
    </citation>
    <scope>NUCLEOTIDE SEQUENCE [LARGE SCALE GENOMIC DNA]</scope>
    <source>
        <strain evidence="1 2">KACC 18901</strain>
    </source>
</reference>
<dbReference type="Gene3D" id="3.40.50.2000">
    <property type="entry name" value="Glycogen Phosphorylase B"/>
    <property type="match status" value="1"/>
</dbReference>
<gene>
    <name evidence="1" type="ORF">WKW79_09205</name>
</gene>
<comment type="caution">
    <text evidence="1">The sequence shown here is derived from an EMBL/GenBank/DDBJ whole genome shotgun (WGS) entry which is preliminary data.</text>
</comment>
<organism evidence="1 2">
    <name type="scientific">Variovorax robiniae</name>
    <dbReference type="NCBI Taxonomy" id="1836199"/>
    <lineage>
        <taxon>Bacteria</taxon>
        <taxon>Pseudomonadati</taxon>
        <taxon>Pseudomonadota</taxon>
        <taxon>Betaproteobacteria</taxon>
        <taxon>Burkholderiales</taxon>
        <taxon>Comamonadaceae</taxon>
        <taxon>Variovorax</taxon>
    </lineage>
</organism>
<dbReference type="EMBL" id="JBBKZS010000003">
    <property type="protein sequence ID" value="MEJ8854744.1"/>
    <property type="molecule type" value="Genomic_DNA"/>
</dbReference>
<sequence>MARIAYVDHSFHRTTQSNAFLPEVLARHGHQVDRFWDDAWKDGQGVAWSEVASYDIVIMFQSYCQPPDAYFKRVHPNVIYIPMLDQFGLCQGPLFNLSGFWEPFQGCKVLNFSNAVHCMTTGFGIASHLVRYYQPIKAVPAPPQQGLHGFFWLRREAELPWKTIRALIADTTFDSLHIHLATDPGTPPPSLPSAEDVARHHVTTSTWFENKADLNAVMARANVYFAPRLEEGIGQSFLEAMGRGQCVVAPDFGTMNEYIVPGVNGLLYDPRNPRPLDFKDAVALGAQGLRGVVEGRARWEDAEAELVRFVLTPSDVFYEGRYQHPPLAPTGDEQGGLRAMAQRFAIFRATRFIWHPVLRLVRSLRGH</sequence>